<dbReference type="EMBL" id="MK514282">
    <property type="protein sequence ID" value="QBP07517.1"/>
    <property type="molecule type" value="Genomic_DNA"/>
</dbReference>
<name>A0A482IJ07_9CAUD</name>
<organism evidence="1 2">
    <name type="scientific">Erwinia phage Derbicus</name>
    <dbReference type="NCBI Taxonomy" id="2530027"/>
    <lineage>
        <taxon>Viruses</taxon>
        <taxon>Duplodnaviria</taxon>
        <taxon>Heunggongvirae</taxon>
        <taxon>Uroviricota</taxon>
        <taxon>Caudoviricetes</taxon>
        <taxon>Chimalliviridae</taxon>
        <taxon>Derbicusvirus</taxon>
        <taxon>Derbicusvirus derbicus</taxon>
    </lineage>
</organism>
<accession>A0A482IJ07</accession>
<evidence type="ECO:0000313" key="2">
    <source>
        <dbReference type="Proteomes" id="UP000295398"/>
    </source>
</evidence>
<proteinExistence type="predicted"/>
<dbReference type="Proteomes" id="UP000295398">
    <property type="component" value="Segment"/>
</dbReference>
<reference evidence="1 2" key="1">
    <citation type="submission" date="2019-02" db="EMBL/GenBank/DDBJ databases">
        <authorList>
            <person name="Webb C.J."/>
            <person name="Sharma R."/>
            <person name="Berg J.A."/>
            <person name="Payne A.M."/>
            <person name="Fajardo C.P."/>
            <person name="Breakwell D.P."/>
            <person name="Hope S."/>
            <person name="Grose J.H."/>
        </authorList>
    </citation>
    <scope>NUCLEOTIDE SEQUENCE [LARGE SCALE GENOMIC DNA]</scope>
</reference>
<gene>
    <name evidence="1" type="ORF">DERBICUS_91</name>
</gene>
<evidence type="ECO:0000313" key="1">
    <source>
        <dbReference type="EMBL" id="QBP07517.1"/>
    </source>
</evidence>
<protein>
    <submittedName>
        <fullName evidence="1">Uncharacterized protein</fullName>
    </submittedName>
</protein>
<sequence>MVWLNRLGEKGMKASLVNVGLAVLKLLSLVKRPKPVARHAPWEGSEEDFFDKMLNEGTYAVTDNTARAVVTSYHDKETHEQLGMAIRWPNRHFYFETIRKG</sequence>
<keyword evidence="2" id="KW-1185">Reference proteome</keyword>